<gene>
    <name evidence="2" type="ORF">DQP57_12770</name>
</gene>
<feature type="domain" description="DUF6602" evidence="1">
    <location>
        <begin position="23"/>
        <end position="83"/>
    </location>
</feature>
<evidence type="ECO:0000313" key="2">
    <source>
        <dbReference type="EMBL" id="RAV10720.1"/>
    </source>
</evidence>
<dbReference type="Proteomes" id="UP000250915">
    <property type="component" value="Unassembled WGS sequence"/>
</dbReference>
<dbReference type="AlphaFoldDB" id="A0A329LUA4"/>
<accession>A0A329LUA4</accession>
<reference evidence="2 3" key="1">
    <citation type="submission" date="2018-06" db="EMBL/GenBank/DDBJ databases">
        <title>NTM in soil in Japan.</title>
        <authorList>
            <person name="Ohya K."/>
        </authorList>
    </citation>
    <scope>NUCLEOTIDE SEQUENCE [LARGE SCALE GENOMIC DNA]</scope>
    <source>
        <strain evidence="2 3">GF28</strain>
    </source>
</reference>
<evidence type="ECO:0000259" key="1">
    <source>
        <dbReference type="Pfam" id="PF20247"/>
    </source>
</evidence>
<dbReference type="Pfam" id="PF20247">
    <property type="entry name" value="DUF6602"/>
    <property type="match status" value="1"/>
</dbReference>
<dbReference type="EMBL" id="QMEV01000023">
    <property type="protein sequence ID" value="RAV10720.1"/>
    <property type="molecule type" value="Genomic_DNA"/>
</dbReference>
<organism evidence="2 3">
    <name type="scientific">Mycobacterium colombiense</name>
    <dbReference type="NCBI Taxonomy" id="339268"/>
    <lineage>
        <taxon>Bacteria</taxon>
        <taxon>Bacillati</taxon>
        <taxon>Actinomycetota</taxon>
        <taxon>Actinomycetes</taxon>
        <taxon>Mycobacteriales</taxon>
        <taxon>Mycobacteriaceae</taxon>
        <taxon>Mycobacterium</taxon>
        <taxon>Mycobacterium avium complex (MAC)</taxon>
    </lineage>
</organism>
<proteinExistence type="predicted"/>
<comment type="caution">
    <text evidence="2">The sequence shown here is derived from an EMBL/GenBank/DDBJ whole genome shotgun (WGS) entry which is preliminary data.</text>
</comment>
<dbReference type="RefSeq" id="WP_112633334.1">
    <property type="nucleotide sequence ID" value="NZ_QMEV01000023.1"/>
</dbReference>
<dbReference type="InterPro" id="IPR046537">
    <property type="entry name" value="DUF6602"/>
</dbReference>
<sequence length="94" mass="10339">MGVIDDFWNQGAGALLSNFQRTRTAHTDPGIKGGANEQTLGDFLSQNIGARRIALKSAIIDSEGRRSDEVDVSIVNEYQPIWTGDREQLGLLHE</sequence>
<name>A0A329LUA4_9MYCO</name>
<evidence type="ECO:0000313" key="3">
    <source>
        <dbReference type="Proteomes" id="UP000250915"/>
    </source>
</evidence>
<dbReference type="OrthoDB" id="4751277at2"/>
<protein>
    <recommendedName>
        <fullName evidence="1">DUF6602 domain-containing protein</fullName>
    </recommendedName>
</protein>